<organism evidence="2">
    <name type="scientific">marine sediment metagenome</name>
    <dbReference type="NCBI Taxonomy" id="412755"/>
    <lineage>
        <taxon>unclassified sequences</taxon>
        <taxon>metagenomes</taxon>
        <taxon>ecological metagenomes</taxon>
    </lineage>
</organism>
<accession>A0A0F9BYH3</accession>
<dbReference type="EMBL" id="LAZR01049518">
    <property type="protein sequence ID" value="KKK89461.1"/>
    <property type="molecule type" value="Genomic_DNA"/>
</dbReference>
<dbReference type="AlphaFoldDB" id="A0A0F9BYH3"/>
<comment type="caution">
    <text evidence="2">The sequence shown here is derived from an EMBL/GenBank/DDBJ whole genome shotgun (WGS) entry which is preliminary data.</text>
</comment>
<evidence type="ECO:0000256" key="1">
    <source>
        <dbReference type="SAM" id="MobiDB-lite"/>
    </source>
</evidence>
<feature type="region of interest" description="Disordered" evidence="1">
    <location>
        <begin position="30"/>
        <end position="58"/>
    </location>
</feature>
<proteinExistence type="predicted"/>
<feature type="compositionally biased region" description="Acidic residues" evidence="1">
    <location>
        <begin position="34"/>
        <end position="58"/>
    </location>
</feature>
<name>A0A0F9BYH3_9ZZZZ</name>
<evidence type="ECO:0000313" key="2">
    <source>
        <dbReference type="EMBL" id="KKK89461.1"/>
    </source>
</evidence>
<gene>
    <name evidence="2" type="ORF">LCGC14_2732870</name>
</gene>
<reference evidence="2" key="1">
    <citation type="journal article" date="2015" name="Nature">
        <title>Complex archaea that bridge the gap between prokaryotes and eukaryotes.</title>
        <authorList>
            <person name="Spang A."/>
            <person name="Saw J.H."/>
            <person name="Jorgensen S.L."/>
            <person name="Zaremba-Niedzwiedzka K."/>
            <person name="Martijn J."/>
            <person name="Lind A.E."/>
            <person name="van Eijk R."/>
            <person name="Schleper C."/>
            <person name="Guy L."/>
            <person name="Ettema T.J."/>
        </authorList>
    </citation>
    <scope>NUCLEOTIDE SEQUENCE</scope>
</reference>
<sequence>MTMIPQISEDPHDDLCWECGREVAECACGTSLPDDFDPMDENGPDPDWDGYEDDLDHD</sequence>
<protein>
    <submittedName>
        <fullName evidence="2">Uncharacterized protein</fullName>
    </submittedName>
</protein>